<dbReference type="PANTHER" id="PTHR34322">
    <property type="entry name" value="TRANSPOSASE, Y1_TNP DOMAIN-CONTAINING"/>
    <property type="match status" value="1"/>
</dbReference>
<dbReference type="GO" id="GO:0006313">
    <property type="term" value="P:DNA transposition"/>
    <property type="evidence" value="ECO:0007669"/>
    <property type="project" value="InterPro"/>
</dbReference>
<dbReference type="SUPFAM" id="SSF143422">
    <property type="entry name" value="Transposase IS200-like"/>
    <property type="match status" value="1"/>
</dbReference>
<dbReference type="AlphaFoldDB" id="A0A2V1GNR8"/>
<comment type="caution">
    <text evidence="2">The sequence shown here is derived from an EMBL/GenBank/DDBJ whole genome shotgun (WGS) entry which is preliminary data.</text>
</comment>
<evidence type="ECO:0000313" key="2">
    <source>
        <dbReference type="EMBL" id="PVZ63533.1"/>
    </source>
</evidence>
<dbReference type="SMART" id="SM01321">
    <property type="entry name" value="Y1_Tnp"/>
    <property type="match status" value="1"/>
</dbReference>
<organism evidence="2 3">
    <name type="scientific">Pelagibaculum spongiae</name>
    <dbReference type="NCBI Taxonomy" id="2080658"/>
    <lineage>
        <taxon>Bacteria</taxon>
        <taxon>Pseudomonadati</taxon>
        <taxon>Pseudomonadota</taxon>
        <taxon>Gammaproteobacteria</taxon>
        <taxon>Oceanospirillales</taxon>
        <taxon>Pelagibaculum</taxon>
    </lineage>
</organism>
<proteinExistence type="predicted"/>
<dbReference type="OrthoDB" id="9814067at2"/>
<dbReference type="PANTHER" id="PTHR34322:SF2">
    <property type="entry name" value="TRANSPOSASE IS200-LIKE DOMAIN-CONTAINING PROTEIN"/>
    <property type="match status" value="1"/>
</dbReference>
<feature type="domain" description="Transposase IS200-like" evidence="1">
    <location>
        <begin position="12"/>
        <end position="195"/>
    </location>
</feature>
<dbReference type="RefSeq" id="WP_116689052.1">
    <property type="nucleotide sequence ID" value="NZ_CAWNYD010000015.1"/>
</dbReference>
<dbReference type="GO" id="GO:0003677">
    <property type="term" value="F:DNA binding"/>
    <property type="evidence" value="ECO:0007669"/>
    <property type="project" value="InterPro"/>
</dbReference>
<dbReference type="Gene3D" id="3.30.70.1290">
    <property type="entry name" value="Transposase IS200-like"/>
    <property type="match status" value="1"/>
</dbReference>
<accession>A0A2V1GNR8</accession>
<dbReference type="Proteomes" id="UP000244906">
    <property type="component" value="Unassembled WGS sequence"/>
</dbReference>
<reference evidence="2 3" key="1">
    <citation type="submission" date="2018-04" db="EMBL/GenBank/DDBJ databases">
        <title>Thalassorhabdus spongiae gen. nov., sp. nov., isolated from a marine sponge in South-West Iceland.</title>
        <authorList>
            <person name="Knobloch S."/>
            <person name="Daussin A."/>
            <person name="Johannsson R."/>
            <person name="Marteinsson V.T."/>
        </authorList>
    </citation>
    <scope>NUCLEOTIDE SEQUENCE [LARGE SCALE GENOMIC DNA]</scope>
    <source>
        <strain evidence="2 3">Hp12</strain>
    </source>
</reference>
<dbReference type="GO" id="GO:0004803">
    <property type="term" value="F:transposase activity"/>
    <property type="evidence" value="ECO:0007669"/>
    <property type="project" value="InterPro"/>
</dbReference>
<name>A0A2V1GNR8_9GAMM</name>
<gene>
    <name evidence="2" type="ORF">DC094_20840</name>
</gene>
<evidence type="ECO:0000313" key="3">
    <source>
        <dbReference type="Proteomes" id="UP000244906"/>
    </source>
</evidence>
<dbReference type="EMBL" id="QDDL01000015">
    <property type="protein sequence ID" value="PVZ63533.1"/>
    <property type="molecule type" value="Genomic_DNA"/>
</dbReference>
<sequence length="368" mass="43190">MPAPRAILYDPKENPFLHVISRCVRRGWLCGEDPTLLKKHRKNYDHRRQWIVDRIDRLSQAFAVDIAAYAVMSNHYHLVVYVDVERAKNWGIKQVLLQYCKVFSPHPWVKDYLDPNKHCLLTQMQVQWVEETADTIYRERLYSISWFMRSINEPLARIANAEDLCKGRFWEGRFKAQALLDQQALLTCMAYVDLNPLRAGIAQTPEDSNYTSVQARVETELPASNHRRKKSRKRNHQRRYDYNFARLKSFVDSESKPSINIKDKPQSLPFKLKDYLELVDASARMVRTDKKYHMDSSLPTIFERLKIETDARWWASAMSGRSTVMASARQFAHAMGTALNLKQFRDRVKQQTEAWRQQMQVPGKQPPS</sequence>
<protein>
    <submittedName>
        <fullName evidence="2">Transposase</fullName>
    </submittedName>
</protein>
<evidence type="ECO:0000259" key="1">
    <source>
        <dbReference type="SMART" id="SM01321"/>
    </source>
</evidence>
<dbReference type="InterPro" id="IPR036515">
    <property type="entry name" value="Transposase_17_sf"/>
</dbReference>
<keyword evidence="3" id="KW-1185">Reference proteome</keyword>
<dbReference type="InterPro" id="IPR002686">
    <property type="entry name" value="Transposase_17"/>
</dbReference>